<dbReference type="InterPro" id="IPR001623">
    <property type="entry name" value="DnaJ_domain"/>
</dbReference>
<dbReference type="SMART" id="SM00271">
    <property type="entry name" value="DnaJ"/>
    <property type="match status" value="1"/>
</dbReference>
<accession>A0A437QFZ1</accession>
<evidence type="ECO:0000256" key="7">
    <source>
        <dbReference type="HAMAP-Rule" id="MF_01153"/>
    </source>
</evidence>
<dbReference type="RefSeq" id="WP_127700445.1">
    <property type="nucleotide sequence ID" value="NZ_SACS01000021.1"/>
</dbReference>
<evidence type="ECO:0000256" key="4">
    <source>
        <dbReference type="ARBA" id="ARBA00022989"/>
    </source>
</evidence>
<gene>
    <name evidence="7 10" type="primary">djlA</name>
    <name evidence="10" type="ORF">EOE67_16540</name>
</gene>
<evidence type="ECO:0000313" key="11">
    <source>
        <dbReference type="Proteomes" id="UP000283077"/>
    </source>
</evidence>
<evidence type="ECO:0000256" key="5">
    <source>
        <dbReference type="ARBA" id="ARBA00023136"/>
    </source>
</evidence>
<dbReference type="Proteomes" id="UP000283077">
    <property type="component" value="Unassembled WGS sequence"/>
</dbReference>
<keyword evidence="6 7" id="KW-0143">Chaperone</keyword>
<evidence type="ECO:0000259" key="9">
    <source>
        <dbReference type="PROSITE" id="PS50076"/>
    </source>
</evidence>
<feature type="topological domain" description="Cytoplasmic" evidence="7">
    <location>
        <begin position="29"/>
        <end position="266"/>
    </location>
</feature>
<dbReference type="InterPro" id="IPR007791">
    <property type="entry name" value="DjlA_N"/>
</dbReference>
<dbReference type="GO" id="GO:0005886">
    <property type="term" value="C:plasma membrane"/>
    <property type="evidence" value="ECO:0007669"/>
    <property type="project" value="UniProtKB-SubCell"/>
</dbReference>
<evidence type="ECO:0000256" key="8">
    <source>
        <dbReference type="SAM" id="Phobius"/>
    </source>
</evidence>
<keyword evidence="5 7" id="KW-0472">Membrane</keyword>
<dbReference type="AlphaFoldDB" id="A0A437QFZ1"/>
<dbReference type="HAMAP" id="MF_01153">
    <property type="entry name" value="DjlA"/>
    <property type="match status" value="1"/>
</dbReference>
<organism evidence="10 11">
    <name type="scientific">Rheinheimera riviphila</name>
    <dbReference type="NCBI Taxonomy" id="1834037"/>
    <lineage>
        <taxon>Bacteria</taxon>
        <taxon>Pseudomonadati</taxon>
        <taxon>Pseudomonadota</taxon>
        <taxon>Gammaproteobacteria</taxon>
        <taxon>Chromatiales</taxon>
        <taxon>Chromatiaceae</taxon>
        <taxon>Rheinheimera</taxon>
    </lineage>
</organism>
<keyword evidence="3 7" id="KW-0812">Transmembrane</keyword>
<keyword evidence="4 7" id="KW-1133">Transmembrane helix</keyword>
<comment type="domain">
    <text evidence="7">The transmembrane domain is a dimerization domain.</text>
</comment>
<dbReference type="PANTHER" id="PTHR24074">
    <property type="entry name" value="CO-CHAPERONE PROTEIN DJLA"/>
    <property type="match status" value="1"/>
</dbReference>
<comment type="function">
    <text evidence="7">Regulatory DnaK co-chaperone. Direct interaction between DnaK and DjlA is needed for the induction of the wcaABCDE operon, involved in the synthesis of a colanic acid polysaccharide capsule, possibly through activation of the RcsB/RcsC phosphotransfer signaling pathway. The colanic acid capsule may help the bacterium survive conditions outside the host.</text>
</comment>
<dbReference type="InterPro" id="IPR029024">
    <property type="entry name" value="TerB-like"/>
</dbReference>
<evidence type="ECO:0000313" key="10">
    <source>
        <dbReference type="EMBL" id="RVU33468.1"/>
    </source>
</evidence>
<dbReference type="EMBL" id="SACS01000021">
    <property type="protein sequence ID" value="RVU33468.1"/>
    <property type="molecule type" value="Genomic_DNA"/>
</dbReference>
<dbReference type="SUPFAM" id="SSF46565">
    <property type="entry name" value="Chaperone J-domain"/>
    <property type="match status" value="1"/>
</dbReference>
<feature type="topological domain" description="Periplasmic" evidence="7">
    <location>
        <begin position="1"/>
        <end position="4"/>
    </location>
</feature>
<dbReference type="PROSITE" id="PS50076">
    <property type="entry name" value="DNAJ_2"/>
    <property type="match status" value="1"/>
</dbReference>
<dbReference type="Pfam" id="PF05099">
    <property type="entry name" value="TerB"/>
    <property type="match status" value="1"/>
</dbReference>
<dbReference type="OrthoDB" id="9782583at2"/>
<keyword evidence="2 7" id="KW-0997">Cell inner membrane</keyword>
<evidence type="ECO:0000256" key="1">
    <source>
        <dbReference type="ARBA" id="ARBA00022475"/>
    </source>
</evidence>
<reference evidence="10 11" key="1">
    <citation type="submission" date="2019-01" db="EMBL/GenBank/DDBJ databases">
        <authorList>
            <person name="Chen W.-M."/>
        </authorList>
    </citation>
    <scope>NUCLEOTIDE SEQUENCE [LARGE SCALE GENOMIC DNA]</scope>
    <source>
        <strain evidence="10 11">KYPC3</strain>
    </source>
</reference>
<dbReference type="Gene3D" id="1.10.3680.10">
    <property type="entry name" value="TerB-like"/>
    <property type="match status" value="1"/>
</dbReference>
<dbReference type="CDD" id="cd07316">
    <property type="entry name" value="terB_like_DjlA"/>
    <property type="match status" value="1"/>
</dbReference>
<dbReference type="NCBIfam" id="NF006948">
    <property type="entry name" value="PRK09430.1"/>
    <property type="match status" value="1"/>
</dbReference>
<dbReference type="InterPro" id="IPR050817">
    <property type="entry name" value="DjlA_DnaK_co-chaperone"/>
</dbReference>
<comment type="subunit">
    <text evidence="7">Homodimer.</text>
</comment>
<dbReference type="PRINTS" id="PR00625">
    <property type="entry name" value="JDOMAIN"/>
</dbReference>
<feature type="domain" description="J" evidence="9">
    <location>
        <begin position="201"/>
        <end position="265"/>
    </location>
</feature>
<dbReference type="InterPro" id="IPR036869">
    <property type="entry name" value="J_dom_sf"/>
</dbReference>
<sequence>MWGKILGALFGMALFKWPGFFLGLLIGHWFDRSLRSSFEGAGGFGALKRDQDDAEGLFMYSTFAVMGHLAKADGVVTTAHIDKATTFMQQLGLDATQQQEAQRAFREGKAADFPLQQQLAQVKQRYRWRPDLLQMFLEIQISVAYVDAKLSSVELTLLQQVAAALSISATRLQYLLGRFEAEARFANRPPQQKPKSATVQDAYQLLGVKADCSKAELKKAYKKQMAQHHPDKLMSQGLPKEMMELAKRKTQDIQAAYELLCQHRQD</sequence>
<dbReference type="CDD" id="cd06257">
    <property type="entry name" value="DnaJ"/>
    <property type="match status" value="1"/>
</dbReference>
<keyword evidence="11" id="KW-1185">Reference proteome</keyword>
<comment type="caution">
    <text evidence="10">The sequence shown here is derived from an EMBL/GenBank/DDBJ whole genome shotgun (WGS) entry which is preliminary data.</text>
</comment>
<evidence type="ECO:0000256" key="3">
    <source>
        <dbReference type="ARBA" id="ARBA00022692"/>
    </source>
</evidence>
<evidence type="ECO:0000256" key="2">
    <source>
        <dbReference type="ARBA" id="ARBA00022519"/>
    </source>
</evidence>
<proteinExistence type="inferred from homology"/>
<dbReference type="GO" id="GO:0051087">
    <property type="term" value="F:protein-folding chaperone binding"/>
    <property type="evidence" value="ECO:0007669"/>
    <property type="project" value="InterPro"/>
</dbReference>
<dbReference type="Pfam" id="PF00226">
    <property type="entry name" value="DnaJ"/>
    <property type="match status" value="1"/>
</dbReference>
<feature type="transmembrane region" description="Helical" evidence="8">
    <location>
        <begin position="6"/>
        <end position="30"/>
    </location>
</feature>
<evidence type="ECO:0000256" key="6">
    <source>
        <dbReference type="ARBA" id="ARBA00023186"/>
    </source>
</evidence>
<dbReference type="Gene3D" id="1.10.287.110">
    <property type="entry name" value="DnaJ domain"/>
    <property type="match status" value="1"/>
</dbReference>
<keyword evidence="1 7" id="KW-1003">Cell membrane</keyword>
<name>A0A437QFZ1_9GAMM</name>
<dbReference type="InterPro" id="IPR023749">
    <property type="entry name" value="DjlA"/>
</dbReference>
<protein>
    <recommendedName>
        <fullName evidence="7">Co-chaperone protein DjlA</fullName>
    </recommendedName>
</protein>
<comment type="subcellular location">
    <subcellularLocation>
        <location evidence="7">Cell inner membrane</location>
        <topology evidence="7">Single-pass type III membrane protein</topology>
    </subcellularLocation>
</comment>